<proteinExistence type="predicted"/>
<accession>A0A3Q8U2C0</accession>
<evidence type="ECO:0000313" key="1">
    <source>
        <dbReference type="EMBL" id="AZL69460.1"/>
    </source>
</evidence>
<protein>
    <submittedName>
        <fullName evidence="1">Uncharacterized protein</fullName>
    </submittedName>
</protein>
<reference evidence="1 2" key="1">
    <citation type="submission" date="2018-12" db="EMBL/GenBank/DDBJ databases">
        <authorList>
            <person name="Li S."/>
            <person name="Yang R."/>
            <person name="Chen G."/>
            <person name="Zou L."/>
            <person name="Zhang C."/>
            <person name="Chen Y."/>
            <person name="Liu Z."/>
            <person name="Li Y."/>
            <person name="Yan Y."/>
            <person name="Huang M."/>
            <person name="Chen T."/>
        </authorList>
    </citation>
    <scope>NUCLEOTIDE SEQUENCE [LARGE SCALE GENOMIC DNA]</scope>
    <source>
        <strain evidence="1 2">1257</strain>
    </source>
</reference>
<dbReference type="EMBL" id="CP034338">
    <property type="protein sequence ID" value="AZL69460.1"/>
    <property type="molecule type" value="Genomic_DNA"/>
</dbReference>
<evidence type="ECO:0000313" key="2">
    <source>
        <dbReference type="Proteomes" id="UP000268230"/>
    </source>
</evidence>
<organism evidence="1 2">
    <name type="scientific">Pseudomonas entomophila</name>
    <dbReference type="NCBI Taxonomy" id="312306"/>
    <lineage>
        <taxon>Bacteria</taxon>
        <taxon>Pseudomonadati</taxon>
        <taxon>Pseudomonadota</taxon>
        <taxon>Gammaproteobacteria</taxon>
        <taxon>Pseudomonadales</taxon>
        <taxon>Pseudomonadaceae</taxon>
        <taxon>Pseudomonas</taxon>
    </lineage>
</organism>
<dbReference type="AlphaFoldDB" id="A0A3Q8U2C0"/>
<dbReference type="Proteomes" id="UP000268230">
    <property type="component" value="Chromosome"/>
</dbReference>
<sequence>MPARTLPSLLSLPELISARNSGTDVHGVGSEAEADRLLISGRFTEAAEAYRALEFGNVNRQEKLAYSLYCGGQRDFHSVLDDDVGLATPWGLALHLWAYDRGRFPYTTPNEELSERLAKILQCAVDMDSWPKLREGLIAGCWYQSLQRGCETPAMIAIQSSASAVLKNMGSVLHETLELCSRMYCYYRDRSELQVRALRDMVSAVSANNTPVLSVLFSAAMIVRDTQKAKSVLAELCRRYRDDQDLEPTVSAVMVESGDPDLLDCLPEDLLAVSQARPDVRLAVALKRQDQQVVYALAETMPADGPSDSVLYLPRIAEPFFNFLLSGRTSHIGGWGSSAPWEAVLGERLVKAMPVGALRNSFLQKCRDFLSQEELTAHSQDLCDLFEASLSDDDFYWIERADCHHLVNVHSFAKYLVKRASEESDYPPFDSEECVVPWDRFVPTIREELLSLEPKVKATIESVFKDWGIPLNLPLDRRLAGEGLPVAVSGPLAGVEGAISELSGSDLAYLQLALLKVTAKVAERISPAAAHEVAVRAYNDFLHPRYLTELGEERVRALANRYGAARFLQGLDALMRSPEFNPETDHELPALSKMLVKLQGSLSGRRAYLAGVLRKRLKNLKSHWLDQQVSEAMNRGIDIEQMIDLAKGVTTWDDWADGLARLVPY</sequence>
<dbReference type="OrthoDB" id="7033662at2"/>
<name>A0A3Q8U2C0_9PSED</name>
<dbReference type="KEGG" id="pory:EJA05_17840"/>
<gene>
    <name evidence="1" type="ORF">EJA05_17840</name>
</gene>